<protein>
    <submittedName>
        <fullName evidence="2">Uncharacterized protein</fullName>
    </submittedName>
</protein>
<dbReference type="InParanoid" id="A0A0C3D3F3"/>
<name>A0A0C3D3F3_9AGAM</name>
<feature type="compositionally biased region" description="Basic and acidic residues" evidence="1">
    <location>
        <begin position="72"/>
        <end position="81"/>
    </location>
</feature>
<dbReference type="HOGENOM" id="CLU_2575261_0_0_1"/>
<dbReference type="Proteomes" id="UP000053989">
    <property type="component" value="Unassembled WGS sequence"/>
</dbReference>
<keyword evidence="3" id="KW-1185">Reference proteome</keyword>
<dbReference type="AlphaFoldDB" id="A0A0C3D3F3"/>
<gene>
    <name evidence="2" type="ORF">SCLCIDRAFT_739627</name>
</gene>
<dbReference type="EMBL" id="KN822304">
    <property type="protein sequence ID" value="KIM50949.1"/>
    <property type="molecule type" value="Genomic_DNA"/>
</dbReference>
<reference evidence="2 3" key="1">
    <citation type="submission" date="2014-04" db="EMBL/GenBank/DDBJ databases">
        <authorList>
            <consortium name="DOE Joint Genome Institute"/>
            <person name="Kuo A."/>
            <person name="Kohler A."/>
            <person name="Nagy L.G."/>
            <person name="Floudas D."/>
            <person name="Copeland A."/>
            <person name="Barry K.W."/>
            <person name="Cichocki N."/>
            <person name="Veneault-Fourrey C."/>
            <person name="LaButti K."/>
            <person name="Lindquist E.A."/>
            <person name="Lipzen A."/>
            <person name="Lundell T."/>
            <person name="Morin E."/>
            <person name="Murat C."/>
            <person name="Sun H."/>
            <person name="Tunlid A."/>
            <person name="Henrissat B."/>
            <person name="Grigoriev I.V."/>
            <person name="Hibbett D.S."/>
            <person name="Martin F."/>
            <person name="Nordberg H.P."/>
            <person name="Cantor M.N."/>
            <person name="Hua S.X."/>
        </authorList>
    </citation>
    <scope>NUCLEOTIDE SEQUENCE [LARGE SCALE GENOMIC DNA]</scope>
    <source>
        <strain evidence="2 3">Foug A</strain>
    </source>
</reference>
<sequence>MSTGCGAIGRSIVSRPIAQKRWTGRHPFCANDFAGRYMAIRSRGSCHFLVYPRIGRYHRASCGSGSQSPQDEELRNRHIFY</sequence>
<organism evidence="2 3">
    <name type="scientific">Scleroderma citrinum Foug A</name>
    <dbReference type="NCBI Taxonomy" id="1036808"/>
    <lineage>
        <taxon>Eukaryota</taxon>
        <taxon>Fungi</taxon>
        <taxon>Dikarya</taxon>
        <taxon>Basidiomycota</taxon>
        <taxon>Agaricomycotina</taxon>
        <taxon>Agaricomycetes</taxon>
        <taxon>Agaricomycetidae</taxon>
        <taxon>Boletales</taxon>
        <taxon>Sclerodermatineae</taxon>
        <taxon>Sclerodermataceae</taxon>
        <taxon>Scleroderma</taxon>
    </lineage>
</organism>
<proteinExistence type="predicted"/>
<reference evidence="3" key="2">
    <citation type="submission" date="2015-01" db="EMBL/GenBank/DDBJ databases">
        <title>Evolutionary Origins and Diversification of the Mycorrhizal Mutualists.</title>
        <authorList>
            <consortium name="DOE Joint Genome Institute"/>
            <consortium name="Mycorrhizal Genomics Consortium"/>
            <person name="Kohler A."/>
            <person name="Kuo A."/>
            <person name="Nagy L.G."/>
            <person name="Floudas D."/>
            <person name="Copeland A."/>
            <person name="Barry K.W."/>
            <person name="Cichocki N."/>
            <person name="Veneault-Fourrey C."/>
            <person name="LaButti K."/>
            <person name="Lindquist E.A."/>
            <person name="Lipzen A."/>
            <person name="Lundell T."/>
            <person name="Morin E."/>
            <person name="Murat C."/>
            <person name="Riley R."/>
            <person name="Ohm R."/>
            <person name="Sun H."/>
            <person name="Tunlid A."/>
            <person name="Henrissat B."/>
            <person name="Grigoriev I.V."/>
            <person name="Hibbett D.S."/>
            <person name="Martin F."/>
        </authorList>
    </citation>
    <scope>NUCLEOTIDE SEQUENCE [LARGE SCALE GENOMIC DNA]</scope>
    <source>
        <strain evidence="3">Foug A</strain>
    </source>
</reference>
<feature type="region of interest" description="Disordered" evidence="1">
    <location>
        <begin position="62"/>
        <end position="81"/>
    </location>
</feature>
<evidence type="ECO:0000256" key="1">
    <source>
        <dbReference type="SAM" id="MobiDB-lite"/>
    </source>
</evidence>
<accession>A0A0C3D3F3</accession>
<evidence type="ECO:0000313" key="2">
    <source>
        <dbReference type="EMBL" id="KIM50949.1"/>
    </source>
</evidence>
<evidence type="ECO:0000313" key="3">
    <source>
        <dbReference type="Proteomes" id="UP000053989"/>
    </source>
</evidence>